<evidence type="ECO:0000259" key="5">
    <source>
        <dbReference type="Pfam" id="PF15615"/>
    </source>
</evidence>
<evidence type="ECO:0000259" key="4">
    <source>
        <dbReference type="Pfam" id="PF13208"/>
    </source>
</evidence>
<name>A0AA92IFT2_RALSL</name>
<organism evidence="6 7">
    <name type="scientific">Ralstonia solanacearum</name>
    <name type="common">Pseudomonas solanacearum</name>
    <dbReference type="NCBI Taxonomy" id="305"/>
    <lineage>
        <taxon>Bacteria</taxon>
        <taxon>Pseudomonadati</taxon>
        <taxon>Pseudomonadota</taxon>
        <taxon>Betaproteobacteria</taxon>
        <taxon>Burkholderiales</taxon>
        <taxon>Burkholderiaceae</taxon>
        <taxon>Ralstonia</taxon>
        <taxon>Ralstonia solanacearum species complex</taxon>
    </lineage>
</organism>
<dbReference type="AlphaFoldDB" id="A0AA92IFT2"/>
<dbReference type="RefSeq" id="WP_138929674.1">
    <property type="nucleotide sequence ID" value="NZ_JAIVEY010000003.1"/>
</dbReference>
<evidence type="ECO:0000256" key="2">
    <source>
        <dbReference type="SAM" id="Phobius"/>
    </source>
</evidence>
<dbReference type="Pfam" id="PF15615">
    <property type="entry name" value="TerB_C"/>
    <property type="match status" value="1"/>
</dbReference>
<evidence type="ECO:0000313" key="6">
    <source>
        <dbReference type="EMBL" id="QCX50764.1"/>
    </source>
</evidence>
<reference evidence="6 7" key="1">
    <citation type="submission" date="2019-04" db="EMBL/GenBank/DDBJ databases">
        <title>Complete Genome of UW386 and Higher Quality Genome of UW700.</title>
        <authorList>
            <person name="Jacobs J."/>
            <person name="Perez A."/>
            <person name="Steidl O."/>
            <person name="Allen C."/>
        </authorList>
    </citation>
    <scope>NUCLEOTIDE SEQUENCE [LARGE SCALE GENOMIC DNA]</scope>
    <source>
        <strain evidence="6 7">UW386</strain>
    </source>
</reference>
<feature type="domain" description="Co-chaperone DjlA N-terminal" evidence="3">
    <location>
        <begin position="535"/>
        <end position="640"/>
    </location>
</feature>
<evidence type="ECO:0000259" key="3">
    <source>
        <dbReference type="Pfam" id="PF05099"/>
    </source>
</evidence>
<dbReference type="Pfam" id="PF13208">
    <property type="entry name" value="TerB_N"/>
    <property type="match status" value="1"/>
</dbReference>
<dbReference type="InterPro" id="IPR029024">
    <property type="entry name" value="TerB-like"/>
</dbReference>
<feature type="compositionally biased region" description="Basic and acidic residues" evidence="1">
    <location>
        <begin position="62"/>
        <end position="71"/>
    </location>
</feature>
<feature type="transmembrane region" description="Helical" evidence="2">
    <location>
        <begin position="12"/>
        <end position="40"/>
    </location>
</feature>
<sequence>MGRRTRKSGSTTGITVVLILIAIAAVPKGGWTFFLVFLLISVVASAFSEKKATPVSSGTRVTHTEPDHRETASPSTGRTNSARTVPTADEFLTVTLSTESASQAYPISRPSLETAADVRWVPAGETVQVAGTTISGGMFYVGTPRRSDAYSLDGCVLNEKANISQTASDLSKGPENYWLSYDAFSAKERRTYIQWLASDRSTPDLHHSFSTFYLHGLERRIFVDAAKGKVPAAELDALADELKRIEKLYPTAARMGGLSGLVEFIFVLRTQPNRQYERSPIESSANYFEVPLSIRVAFGQAAVDRKPVPPAWALAWARFDPAVSKRTPATRCEDEFRQLFLQKYTERFREGISLSANKTKLKAPTRTSFPALRDVEYPDYITTLPDIAAITGPRNKLQELVNECTDALDAYSRFLGRNPEAKGSLESVLMLPIQLWPQNTRSELNALVSYVRAETVVMTFGNLFECFKASGNVARDKLLALAEVLGSFGVAMEPDVRMTGRTPKPTDHVALYSGPPNSAVTQADDGYHTAALMVDLAAAVAVADGNASSHEVALIQRQIESWSQLSSQWRIRLKARAAVQMHQPPTLASLKKRLEPLPTDAKSAVATLLIRTANADGVVSTAEVKMLEKVYRLLGIDPQRLYSDLHGNVASQSPSDPRPVENRETTTGAAAVTPSQFVLDSSRIDALQKETAQVSALLAAVFAEEAPAVEPAHEPEEEKLVSTNLLGLDDAHSAFLRHLLSRPSWSRAELADTASDLDLMLDGAIEQVNEASLDAWDEPLADGDDPVEINQELVQRLAA</sequence>
<proteinExistence type="predicted"/>
<gene>
    <name evidence="6" type="ORF">E7Z57_01485</name>
</gene>
<evidence type="ECO:0000313" key="7">
    <source>
        <dbReference type="Proteomes" id="UP000310553"/>
    </source>
</evidence>
<dbReference type="InterPro" id="IPR028932">
    <property type="entry name" value="TerB-C"/>
</dbReference>
<feature type="domain" description="TerB-C" evidence="5">
    <location>
        <begin position="666"/>
        <end position="797"/>
    </location>
</feature>
<feature type="compositionally biased region" description="Polar residues" evidence="1">
    <location>
        <begin position="72"/>
        <end position="84"/>
    </location>
</feature>
<protein>
    <submittedName>
        <fullName evidence="6">Tellurite resistance protein TerB</fullName>
    </submittedName>
</protein>
<accession>A0AA92IFT2</accession>
<feature type="domain" description="TerB N-terminal" evidence="4">
    <location>
        <begin position="122"/>
        <end position="329"/>
    </location>
</feature>
<dbReference type="SUPFAM" id="SSF158682">
    <property type="entry name" value="TerB-like"/>
    <property type="match status" value="1"/>
</dbReference>
<dbReference type="Pfam" id="PF05099">
    <property type="entry name" value="TerB"/>
    <property type="match status" value="1"/>
</dbReference>
<dbReference type="Gene3D" id="1.10.3680.10">
    <property type="entry name" value="TerB-like"/>
    <property type="match status" value="1"/>
</dbReference>
<keyword evidence="2" id="KW-0812">Transmembrane</keyword>
<keyword evidence="2" id="KW-0472">Membrane</keyword>
<feature type="region of interest" description="Disordered" evidence="1">
    <location>
        <begin position="646"/>
        <end position="671"/>
    </location>
</feature>
<dbReference type="EMBL" id="CP039339">
    <property type="protein sequence ID" value="QCX50764.1"/>
    <property type="molecule type" value="Genomic_DNA"/>
</dbReference>
<dbReference type="Proteomes" id="UP000310553">
    <property type="component" value="Chromosome"/>
</dbReference>
<evidence type="ECO:0000256" key="1">
    <source>
        <dbReference type="SAM" id="MobiDB-lite"/>
    </source>
</evidence>
<dbReference type="InterPro" id="IPR025266">
    <property type="entry name" value="TerB_N"/>
</dbReference>
<keyword evidence="2" id="KW-1133">Transmembrane helix</keyword>
<dbReference type="InterPro" id="IPR007791">
    <property type="entry name" value="DjlA_N"/>
</dbReference>
<feature type="region of interest" description="Disordered" evidence="1">
    <location>
        <begin position="54"/>
        <end position="84"/>
    </location>
</feature>
<dbReference type="CDD" id="cd07176">
    <property type="entry name" value="terB"/>
    <property type="match status" value="1"/>
</dbReference>